<evidence type="ECO:0000313" key="2">
    <source>
        <dbReference type="EMBL" id="TYJ11124.1"/>
    </source>
</evidence>
<keyword evidence="3" id="KW-1185">Reference proteome</keyword>
<keyword evidence="1" id="KW-0812">Transmembrane</keyword>
<dbReference type="InterPro" id="IPR010471">
    <property type="entry name" value="DUF1068"/>
</dbReference>
<keyword evidence="1" id="KW-1133">Transmembrane helix</keyword>
<dbReference type="PANTHER" id="PTHR32254:SF14">
    <property type="entry name" value="EXPRESSED PROTEIN"/>
    <property type="match status" value="1"/>
</dbReference>
<gene>
    <name evidence="2" type="ORF">E1A91_A11G253400v1</name>
</gene>
<feature type="transmembrane region" description="Helical" evidence="1">
    <location>
        <begin position="7"/>
        <end position="31"/>
    </location>
</feature>
<sequence>MAANQTAALKVGLCLLGLCLFGYIVGPPLYWHFMEGLVAFSYTSNTCPPCLCDFSSQPLLTIPEEVCEKKISFSLTFYLDLNKLIKRLWSVCKMKVLTPHKLKKSKTKPMKHLKRKCRMWIVKCMYEDYDSDVCNFVVFSTQIWGYVGIHSSGFKDFLLKLELLRSIVDSGFKHPSEGCGFWGNWSCSMFPLQRLHKSFHEVH</sequence>
<dbReference type="EMBL" id="CM017646">
    <property type="protein sequence ID" value="TYJ11124.1"/>
    <property type="molecule type" value="Genomic_DNA"/>
</dbReference>
<organism evidence="2 3">
    <name type="scientific">Gossypium mustelinum</name>
    <name type="common">Cotton</name>
    <name type="synonym">Gossypium caicoense</name>
    <dbReference type="NCBI Taxonomy" id="34275"/>
    <lineage>
        <taxon>Eukaryota</taxon>
        <taxon>Viridiplantae</taxon>
        <taxon>Streptophyta</taxon>
        <taxon>Embryophyta</taxon>
        <taxon>Tracheophyta</taxon>
        <taxon>Spermatophyta</taxon>
        <taxon>Magnoliopsida</taxon>
        <taxon>eudicotyledons</taxon>
        <taxon>Gunneridae</taxon>
        <taxon>Pentapetalae</taxon>
        <taxon>rosids</taxon>
        <taxon>malvids</taxon>
        <taxon>Malvales</taxon>
        <taxon>Malvaceae</taxon>
        <taxon>Malvoideae</taxon>
        <taxon>Gossypium</taxon>
    </lineage>
</organism>
<evidence type="ECO:0000256" key="1">
    <source>
        <dbReference type="SAM" id="Phobius"/>
    </source>
</evidence>
<reference evidence="2 3" key="1">
    <citation type="submission" date="2019-07" db="EMBL/GenBank/DDBJ databases">
        <title>WGS assembly of Gossypium mustelinum.</title>
        <authorList>
            <person name="Chen Z.J."/>
            <person name="Sreedasyam A."/>
            <person name="Ando A."/>
            <person name="Song Q."/>
            <person name="De L."/>
            <person name="Hulse-Kemp A."/>
            <person name="Ding M."/>
            <person name="Ye W."/>
            <person name="Kirkbride R."/>
            <person name="Jenkins J."/>
            <person name="Plott C."/>
            <person name="Lovell J."/>
            <person name="Lin Y.-M."/>
            <person name="Vaughn R."/>
            <person name="Liu B."/>
            <person name="Li W."/>
            <person name="Simpson S."/>
            <person name="Scheffler B."/>
            <person name="Saski C."/>
            <person name="Grover C."/>
            <person name="Hu G."/>
            <person name="Conover J."/>
            <person name="Carlson J."/>
            <person name="Shu S."/>
            <person name="Boston L."/>
            <person name="Williams M."/>
            <person name="Peterson D."/>
            <person name="Mcgee K."/>
            <person name="Jones D."/>
            <person name="Wendel J."/>
            <person name="Stelly D."/>
            <person name="Grimwood J."/>
            <person name="Schmutz J."/>
        </authorList>
    </citation>
    <scope>NUCLEOTIDE SEQUENCE [LARGE SCALE GENOMIC DNA]</scope>
    <source>
        <strain evidence="2">1408120.09</strain>
    </source>
</reference>
<keyword evidence="1" id="KW-0472">Membrane</keyword>
<protein>
    <submittedName>
        <fullName evidence="2">Uncharacterized protein</fullName>
    </submittedName>
</protein>
<dbReference type="PANTHER" id="PTHR32254">
    <property type="entry name" value="EXPRESSED PROTEIN"/>
    <property type="match status" value="1"/>
</dbReference>
<name>A0A5D2XBF6_GOSMU</name>
<dbReference type="AlphaFoldDB" id="A0A5D2XBF6"/>
<dbReference type="Pfam" id="PF06364">
    <property type="entry name" value="DUF1068"/>
    <property type="match status" value="1"/>
</dbReference>
<evidence type="ECO:0000313" key="3">
    <source>
        <dbReference type="Proteomes" id="UP000323597"/>
    </source>
</evidence>
<proteinExistence type="predicted"/>
<accession>A0A5D2XBF6</accession>
<dbReference type="Proteomes" id="UP000323597">
    <property type="component" value="Chromosome A11"/>
</dbReference>